<proteinExistence type="predicted"/>
<protein>
    <submittedName>
        <fullName evidence="1">Uncharacterized protein</fullName>
    </submittedName>
</protein>
<evidence type="ECO:0000313" key="2">
    <source>
        <dbReference type="Proteomes" id="UP001066276"/>
    </source>
</evidence>
<reference evidence="1" key="1">
    <citation type="journal article" date="2022" name="bioRxiv">
        <title>Sequencing and chromosome-scale assembly of the giantPleurodeles waltlgenome.</title>
        <authorList>
            <person name="Brown T."/>
            <person name="Elewa A."/>
            <person name="Iarovenko S."/>
            <person name="Subramanian E."/>
            <person name="Araus A.J."/>
            <person name="Petzold A."/>
            <person name="Susuki M."/>
            <person name="Suzuki K.-i.T."/>
            <person name="Hayashi T."/>
            <person name="Toyoda A."/>
            <person name="Oliveira C."/>
            <person name="Osipova E."/>
            <person name="Leigh N.D."/>
            <person name="Simon A."/>
            <person name="Yun M.H."/>
        </authorList>
    </citation>
    <scope>NUCLEOTIDE SEQUENCE</scope>
    <source>
        <strain evidence="1">20211129_DDA</strain>
        <tissue evidence="1">Liver</tissue>
    </source>
</reference>
<name>A0AAV7UC73_PLEWA</name>
<sequence>MRSSGLSCPPLCPRYVAGTNRGSGAPPARPGPACIGRLGTGPPSQAATACPRGLRGLSSLGSLTCRLCLPARSLSPHAGSVLVSAPPPSGALGPRSTAPRVATVPVLAIVRRACLRNHDTASQGHPRWIRIDVPCRHGCLYRCASSLVLYSKVMTGNRSRLVILQAYLPAD</sequence>
<keyword evidence="2" id="KW-1185">Reference proteome</keyword>
<dbReference type="AlphaFoldDB" id="A0AAV7UC73"/>
<dbReference type="Proteomes" id="UP001066276">
    <property type="component" value="Chromosome 3_1"/>
</dbReference>
<comment type="caution">
    <text evidence="1">The sequence shown here is derived from an EMBL/GenBank/DDBJ whole genome shotgun (WGS) entry which is preliminary data.</text>
</comment>
<organism evidence="1 2">
    <name type="scientific">Pleurodeles waltl</name>
    <name type="common">Iberian ribbed newt</name>
    <dbReference type="NCBI Taxonomy" id="8319"/>
    <lineage>
        <taxon>Eukaryota</taxon>
        <taxon>Metazoa</taxon>
        <taxon>Chordata</taxon>
        <taxon>Craniata</taxon>
        <taxon>Vertebrata</taxon>
        <taxon>Euteleostomi</taxon>
        <taxon>Amphibia</taxon>
        <taxon>Batrachia</taxon>
        <taxon>Caudata</taxon>
        <taxon>Salamandroidea</taxon>
        <taxon>Salamandridae</taxon>
        <taxon>Pleurodelinae</taxon>
        <taxon>Pleurodeles</taxon>
    </lineage>
</organism>
<evidence type="ECO:0000313" key="1">
    <source>
        <dbReference type="EMBL" id="KAJ1185589.1"/>
    </source>
</evidence>
<accession>A0AAV7UC73</accession>
<dbReference type="EMBL" id="JANPWB010000005">
    <property type="protein sequence ID" value="KAJ1185589.1"/>
    <property type="molecule type" value="Genomic_DNA"/>
</dbReference>
<gene>
    <name evidence="1" type="ORF">NDU88_002381</name>
</gene>